<feature type="compositionally biased region" description="Low complexity" evidence="1">
    <location>
        <begin position="259"/>
        <end position="279"/>
    </location>
</feature>
<accession>A0A1V0UMS4</accession>
<organism evidence="3 4">
    <name type="scientific">Streptomyces violaceoruber</name>
    <dbReference type="NCBI Taxonomy" id="1935"/>
    <lineage>
        <taxon>Bacteria</taxon>
        <taxon>Bacillati</taxon>
        <taxon>Actinomycetota</taxon>
        <taxon>Actinomycetes</taxon>
        <taxon>Kitasatosporales</taxon>
        <taxon>Streptomycetaceae</taxon>
        <taxon>Streptomyces</taxon>
        <taxon>Streptomyces violaceoruber group</taxon>
    </lineage>
</organism>
<dbReference type="KEGG" id="svu:B1H20_17845"/>
<feature type="compositionally biased region" description="Low complexity" evidence="1">
    <location>
        <begin position="242"/>
        <end position="251"/>
    </location>
</feature>
<dbReference type="Pfam" id="PF13699">
    <property type="entry name" value="eCIS_core"/>
    <property type="match status" value="1"/>
</dbReference>
<feature type="domain" description="eCIS core" evidence="2">
    <location>
        <begin position="132"/>
        <end position="209"/>
    </location>
</feature>
<proteinExistence type="predicted"/>
<feature type="region of interest" description="Disordered" evidence="1">
    <location>
        <begin position="87"/>
        <end position="140"/>
    </location>
</feature>
<dbReference type="STRING" id="1935.B1H20_17845"/>
<dbReference type="EMBL" id="CP020570">
    <property type="protein sequence ID" value="ARF66258.1"/>
    <property type="molecule type" value="Genomic_DNA"/>
</dbReference>
<dbReference type="InterPro" id="IPR025295">
    <property type="entry name" value="eCIS_core_dom"/>
</dbReference>
<feature type="region of interest" description="Disordered" evidence="1">
    <location>
        <begin position="206"/>
        <end position="317"/>
    </location>
</feature>
<evidence type="ECO:0000313" key="3">
    <source>
        <dbReference type="EMBL" id="ARF66258.1"/>
    </source>
</evidence>
<evidence type="ECO:0000256" key="1">
    <source>
        <dbReference type="SAM" id="MobiDB-lite"/>
    </source>
</evidence>
<dbReference type="AlphaFoldDB" id="A0A1V0UMS4"/>
<dbReference type="Proteomes" id="UP000192445">
    <property type="component" value="Chromosome"/>
</dbReference>
<gene>
    <name evidence="3" type="ORF">B1H20_17845</name>
</gene>
<evidence type="ECO:0000313" key="4">
    <source>
        <dbReference type="Proteomes" id="UP000192445"/>
    </source>
</evidence>
<dbReference type="OrthoDB" id="9153660at2"/>
<feature type="compositionally biased region" description="Basic and acidic residues" evidence="1">
    <location>
        <begin position="1"/>
        <end position="54"/>
    </location>
</feature>
<name>A0A1V0UMS4_STRVN</name>
<reference evidence="3 4" key="1">
    <citation type="submission" date="2017-03" db="EMBL/GenBank/DDBJ databases">
        <title>Complete Genome Sequence of a natural compounds producer, Streptomyces violaceus S21.</title>
        <authorList>
            <person name="Zhong C."/>
            <person name="Zhao Z."/>
            <person name="Fu J."/>
            <person name="Zong G."/>
            <person name="Qin R."/>
            <person name="Cao G."/>
        </authorList>
    </citation>
    <scope>NUCLEOTIDE SEQUENCE [LARGE SCALE GENOMIC DNA]</scope>
    <source>
        <strain evidence="3 4">S21</strain>
    </source>
</reference>
<evidence type="ECO:0000259" key="2">
    <source>
        <dbReference type="Pfam" id="PF13699"/>
    </source>
</evidence>
<protein>
    <recommendedName>
        <fullName evidence="2">eCIS core domain-containing protein</fullName>
    </recommendedName>
</protein>
<feature type="compositionally biased region" description="Basic and acidic residues" evidence="1">
    <location>
        <begin position="110"/>
        <end position="122"/>
    </location>
</feature>
<sequence length="317" mass="33198">MDAHDIEQPHDGHEHHGHGERQGPGEREPAHERDEHGGEQRADHAADAPGDRAHHVFRAAAAGRADVVGTAGMGLLQRTVGNSALGAMVQRSRSRSEAEETAAETAGTEHGARPTEEQRSPVHDVISSGGSPLDTDTRTDMESRMGADFSDVRVHHDTAAHESAKGVGAHAYTVGNNVVFQRDAYDPSSPQGRTTLAHELTHVIQQRNGPVEGTEAPGGIRVSDPSDRFEQEAVANADRVLAEPAPETASPAPAPVAVPAPASASGPVSATASAPVSAVQRTAAEDEDEQPADVQGSFVQRAVGKKPEEEEEEAPPA</sequence>
<feature type="region of interest" description="Disordered" evidence="1">
    <location>
        <begin position="1"/>
        <end position="55"/>
    </location>
</feature>